<evidence type="ECO:0000256" key="2">
    <source>
        <dbReference type="ARBA" id="ARBA00012438"/>
    </source>
</evidence>
<evidence type="ECO:0000259" key="8">
    <source>
        <dbReference type="PROSITE" id="PS50109"/>
    </source>
</evidence>
<dbReference type="EMBL" id="CP029479">
    <property type="protein sequence ID" value="AWM77156.1"/>
    <property type="molecule type" value="Genomic_DNA"/>
</dbReference>
<dbReference type="Gene3D" id="3.30.450.260">
    <property type="entry name" value="Haem NO binding associated domain"/>
    <property type="match status" value="1"/>
</dbReference>
<dbReference type="Pfam" id="PF02518">
    <property type="entry name" value="HATPase_c"/>
    <property type="match status" value="1"/>
</dbReference>
<protein>
    <recommendedName>
        <fullName evidence="2">histidine kinase</fullName>
        <ecNumber evidence="2">2.7.13.3</ecNumber>
    </recommendedName>
</protein>
<dbReference type="AlphaFoldDB" id="A0A2Z3HSJ7"/>
<dbReference type="SMART" id="SM00387">
    <property type="entry name" value="HATPase_c"/>
    <property type="match status" value="1"/>
</dbReference>
<dbReference type="InterPro" id="IPR036890">
    <property type="entry name" value="HATPase_C_sf"/>
</dbReference>
<dbReference type="InterPro" id="IPR003594">
    <property type="entry name" value="HATPase_dom"/>
</dbReference>
<dbReference type="SMART" id="SM00388">
    <property type="entry name" value="HisKA"/>
    <property type="match status" value="1"/>
</dbReference>
<dbReference type="InterPro" id="IPR004358">
    <property type="entry name" value="Sig_transdc_His_kin-like_C"/>
</dbReference>
<organism evidence="10 11">
    <name type="scientific">Phenylobacterium parvum</name>
    <dbReference type="NCBI Taxonomy" id="2201350"/>
    <lineage>
        <taxon>Bacteria</taxon>
        <taxon>Pseudomonadati</taxon>
        <taxon>Pseudomonadota</taxon>
        <taxon>Alphaproteobacteria</taxon>
        <taxon>Caulobacterales</taxon>
        <taxon>Caulobacteraceae</taxon>
        <taxon>Phenylobacterium</taxon>
    </lineage>
</organism>
<dbReference type="FunFam" id="3.30.565.10:FF:000010">
    <property type="entry name" value="Sensor histidine kinase RcsC"/>
    <property type="match status" value="1"/>
</dbReference>
<dbReference type="OrthoDB" id="9801651at2"/>
<keyword evidence="4" id="KW-0808">Transferase</keyword>
<dbReference type="InterPro" id="IPR001789">
    <property type="entry name" value="Sig_transdc_resp-reg_receiver"/>
</dbReference>
<evidence type="ECO:0000256" key="4">
    <source>
        <dbReference type="ARBA" id="ARBA00022679"/>
    </source>
</evidence>
<feature type="modified residue" description="4-aspartylphosphate" evidence="7">
    <location>
        <position position="465"/>
    </location>
</feature>
<sequence length="548" mass="58627">MVRLDPSQLDLILPAHIRVSPDLTILSTGQSLRRLTPWCAPGTRLEDSFQIERPRGLLDLEAWVRNKTPVQLRATKGSVFLRGLVLSLETDFLFCVSHVVSQVSSLQDSGLRMSDFSEVDSSLSAILAAGVQASMVAESQELMRALSGARDAALAASEAKTVFLANMSHEIRTPLNGVLGLVGALNRTPLTEAQEEMVQLIMTSGQTLERLLSDILDLTKVEAGQLALEAAPFQLGEAVEDAVRLMRVRADDKGLAFGLDLGPGSQAWALGDMVRIRQIVANLVSNAIKFTPQGRVDVTLRVTEAGDERLGVAIEVRDTGIGFDAAAAERMFQRFAQADGTITRRFGGTGLGLVISQGLAAAMGGEIEARSEPGKGSRFTLRLDLPREADPARAAPARAGPGGWRLGGEGAGRPLKVLLVEDQPINQRVASVILEYEGAEIAVANDGEEALARFEPAAFDIILMDMQMPVMDGLTATRRIRAREEAEALARVPIAMLSANCMAEHVRAAREAGADLLIAKPVTPDALIRGVEAALKAARDDKRASAGR</sequence>
<evidence type="ECO:0000256" key="1">
    <source>
        <dbReference type="ARBA" id="ARBA00000085"/>
    </source>
</evidence>
<dbReference type="SUPFAM" id="SSF52172">
    <property type="entry name" value="CheY-like"/>
    <property type="match status" value="1"/>
</dbReference>
<dbReference type="GO" id="GO:0000155">
    <property type="term" value="F:phosphorelay sensor kinase activity"/>
    <property type="evidence" value="ECO:0007669"/>
    <property type="project" value="InterPro"/>
</dbReference>
<proteinExistence type="predicted"/>
<comment type="catalytic activity">
    <reaction evidence="1">
        <text>ATP + protein L-histidine = ADP + protein N-phospho-L-histidine.</text>
        <dbReference type="EC" id="2.7.13.3"/>
    </reaction>
</comment>
<keyword evidence="11" id="KW-1185">Reference proteome</keyword>
<dbReference type="CDD" id="cd17546">
    <property type="entry name" value="REC_hyHK_CKI1_RcsC-like"/>
    <property type="match status" value="1"/>
</dbReference>
<accession>A0A2Z3HSJ7</accession>
<dbReference type="KEGG" id="phb:HYN04_04905"/>
<dbReference type="InterPro" id="IPR036097">
    <property type="entry name" value="HisK_dim/P_sf"/>
</dbReference>
<dbReference type="CDD" id="cd00082">
    <property type="entry name" value="HisKA"/>
    <property type="match status" value="1"/>
</dbReference>
<dbReference type="PANTHER" id="PTHR43047">
    <property type="entry name" value="TWO-COMPONENT HISTIDINE PROTEIN KINASE"/>
    <property type="match status" value="1"/>
</dbReference>
<keyword evidence="3 7" id="KW-0597">Phosphoprotein</keyword>
<dbReference type="Pfam" id="PF00072">
    <property type="entry name" value="Response_reg"/>
    <property type="match status" value="1"/>
</dbReference>
<evidence type="ECO:0000259" key="9">
    <source>
        <dbReference type="PROSITE" id="PS50110"/>
    </source>
</evidence>
<feature type="domain" description="Response regulatory" evidence="9">
    <location>
        <begin position="416"/>
        <end position="535"/>
    </location>
</feature>
<dbReference type="SMART" id="SM00448">
    <property type="entry name" value="REC"/>
    <property type="match status" value="1"/>
</dbReference>
<evidence type="ECO:0000313" key="10">
    <source>
        <dbReference type="EMBL" id="AWM77156.1"/>
    </source>
</evidence>
<keyword evidence="5 10" id="KW-0418">Kinase</keyword>
<name>A0A2Z3HSJ7_9CAUL</name>
<dbReference type="EC" id="2.7.13.3" evidence="2"/>
<dbReference type="PROSITE" id="PS50110">
    <property type="entry name" value="RESPONSE_REGULATORY"/>
    <property type="match status" value="1"/>
</dbReference>
<dbReference type="InterPro" id="IPR042463">
    <property type="entry name" value="HNOB_dom_associated_sf"/>
</dbReference>
<dbReference type="CDD" id="cd16922">
    <property type="entry name" value="HATPase_EvgS-ArcB-TorS-like"/>
    <property type="match status" value="1"/>
</dbReference>
<evidence type="ECO:0000256" key="3">
    <source>
        <dbReference type="ARBA" id="ARBA00022553"/>
    </source>
</evidence>
<gene>
    <name evidence="10" type="ORF">HYN04_04905</name>
</gene>
<dbReference type="Pfam" id="PF00512">
    <property type="entry name" value="HisKA"/>
    <property type="match status" value="1"/>
</dbReference>
<dbReference type="InterPro" id="IPR003661">
    <property type="entry name" value="HisK_dim/P_dom"/>
</dbReference>
<evidence type="ECO:0000256" key="6">
    <source>
        <dbReference type="ARBA" id="ARBA00023012"/>
    </source>
</evidence>
<dbReference type="PRINTS" id="PR00344">
    <property type="entry name" value="BCTRLSENSOR"/>
</dbReference>
<dbReference type="PROSITE" id="PS50109">
    <property type="entry name" value="HIS_KIN"/>
    <property type="match status" value="1"/>
</dbReference>
<dbReference type="Gene3D" id="1.10.287.130">
    <property type="match status" value="1"/>
</dbReference>
<dbReference type="RefSeq" id="WP_110449725.1">
    <property type="nucleotide sequence ID" value="NZ_CP029479.1"/>
</dbReference>
<reference evidence="11" key="1">
    <citation type="submission" date="2018-05" db="EMBL/GenBank/DDBJ databases">
        <title>Genome sequencing of Phenylobacterium sp. HYN0004.</title>
        <authorList>
            <person name="Yi H."/>
            <person name="Baek C."/>
        </authorList>
    </citation>
    <scope>NUCLEOTIDE SEQUENCE [LARGE SCALE GENOMIC DNA]</scope>
    <source>
        <strain evidence="11">HYN0004</strain>
    </source>
</reference>
<dbReference type="SUPFAM" id="SSF47384">
    <property type="entry name" value="Homodimeric domain of signal transducing histidine kinase"/>
    <property type="match status" value="1"/>
</dbReference>
<evidence type="ECO:0000313" key="11">
    <source>
        <dbReference type="Proteomes" id="UP000247763"/>
    </source>
</evidence>
<feature type="domain" description="Histidine kinase" evidence="8">
    <location>
        <begin position="166"/>
        <end position="387"/>
    </location>
</feature>
<dbReference type="InterPro" id="IPR005467">
    <property type="entry name" value="His_kinase_dom"/>
</dbReference>
<dbReference type="InterPro" id="IPR011006">
    <property type="entry name" value="CheY-like_superfamily"/>
</dbReference>
<evidence type="ECO:0000256" key="7">
    <source>
        <dbReference type="PROSITE-ProRule" id="PRU00169"/>
    </source>
</evidence>
<dbReference type="SUPFAM" id="SSF55874">
    <property type="entry name" value="ATPase domain of HSP90 chaperone/DNA topoisomerase II/histidine kinase"/>
    <property type="match status" value="1"/>
</dbReference>
<keyword evidence="6" id="KW-0902">Two-component regulatory system</keyword>
<dbReference type="Gene3D" id="3.40.50.2300">
    <property type="match status" value="1"/>
</dbReference>
<evidence type="ECO:0000256" key="5">
    <source>
        <dbReference type="ARBA" id="ARBA00022777"/>
    </source>
</evidence>
<dbReference type="Gene3D" id="3.30.565.10">
    <property type="entry name" value="Histidine kinase-like ATPase, C-terminal domain"/>
    <property type="match status" value="1"/>
</dbReference>
<dbReference type="Proteomes" id="UP000247763">
    <property type="component" value="Chromosome"/>
</dbReference>